<organism evidence="2 3">
    <name type="scientific">Halorubellus litoreus</name>
    <dbReference type="NCBI Taxonomy" id="755308"/>
    <lineage>
        <taxon>Archaea</taxon>
        <taxon>Methanobacteriati</taxon>
        <taxon>Methanobacteriota</taxon>
        <taxon>Stenosarchaea group</taxon>
        <taxon>Halobacteria</taxon>
        <taxon>Halobacteriales</taxon>
        <taxon>Halorubellaceae</taxon>
        <taxon>Halorubellus</taxon>
    </lineage>
</organism>
<protein>
    <submittedName>
        <fullName evidence="2">Oxidoreductase</fullName>
    </submittedName>
</protein>
<dbReference type="PANTHER" id="PTHR43157">
    <property type="entry name" value="PHOSPHATIDYLINOSITOL-GLYCAN BIOSYNTHESIS CLASS F PROTEIN-RELATED"/>
    <property type="match status" value="1"/>
</dbReference>
<accession>A0ABD5VAS6</accession>
<sequence>MTSERPSGEWTAEAMPDQSGRTVVVTGANSGLGFENASAFARKGAHVVMACRSLDRASRARREIESAVDDASVTVLELDLGSLDSIRSFASEFEAAFDRLDVLVNNAGVMFPPYSTTEDGFERQFGVNHLGHFALTGLLLDRIVETNGETRVVTVSSGAHRNGDVDFDDLDRRESYSRFEAYGRSKLANLLFTYELDRRLRAGDLDTIAVAAHPGWSATGLQAGDSEMGTSFARRVLGRIGNAIFGQSAAEGALPTLYAATAENVDGGHYFGPDGFMEMRGSPTRVTSNAKSYDHETAHRLWTVSEEMTGVAFDVESKLVA</sequence>
<reference evidence="2 3" key="1">
    <citation type="journal article" date="2019" name="Int. J. Syst. Evol. Microbiol.">
        <title>The Global Catalogue of Microorganisms (GCM) 10K type strain sequencing project: providing services to taxonomists for standard genome sequencing and annotation.</title>
        <authorList>
            <consortium name="The Broad Institute Genomics Platform"/>
            <consortium name="The Broad Institute Genome Sequencing Center for Infectious Disease"/>
            <person name="Wu L."/>
            <person name="Ma J."/>
        </authorList>
    </citation>
    <scope>NUCLEOTIDE SEQUENCE [LARGE SCALE GENOMIC DNA]</scope>
    <source>
        <strain evidence="2 3">GX26</strain>
    </source>
</reference>
<dbReference type="PANTHER" id="PTHR43157:SF31">
    <property type="entry name" value="PHOSPHATIDYLINOSITOL-GLYCAN BIOSYNTHESIS CLASS F PROTEIN"/>
    <property type="match status" value="1"/>
</dbReference>
<dbReference type="CDD" id="cd05327">
    <property type="entry name" value="retinol-DH_like_SDR_c_like"/>
    <property type="match status" value="1"/>
</dbReference>
<proteinExistence type="predicted"/>
<gene>
    <name evidence="2" type="ORF">ACFQGB_07410</name>
</gene>
<dbReference type="SUPFAM" id="SSF51735">
    <property type="entry name" value="NAD(P)-binding Rossmann-fold domains"/>
    <property type="match status" value="1"/>
</dbReference>
<dbReference type="Proteomes" id="UP001596395">
    <property type="component" value="Unassembled WGS sequence"/>
</dbReference>
<dbReference type="InterPro" id="IPR036291">
    <property type="entry name" value="NAD(P)-bd_dom_sf"/>
</dbReference>
<dbReference type="InterPro" id="IPR002347">
    <property type="entry name" value="SDR_fam"/>
</dbReference>
<dbReference type="AlphaFoldDB" id="A0ABD5VAS6"/>
<evidence type="ECO:0000313" key="3">
    <source>
        <dbReference type="Proteomes" id="UP001596395"/>
    </source>
</evidence>
<evidence type="ECO:0000256" key="1">
    <source>
        <dbReference type="ARBA" id="ARBA00023002"/>
    </source>
</evidence>
<dbReference type="PRINTS" id="PR00081">
    <property type="entry name" value="GDHRDH"/>
</dbReference>
<dbReference type="GO" id="GO:0016491">
    <property type="term" value="F:oxidoreductase activity"/>
    <property type="evidence" value="ECO:0007669"/>
    <property type="project" value="UniProtKB-KW"/>
</dbReference>
<dbReference type="RefSeq" id="WP_336349647.1">
    <property type="nucleotide sequence ID" value="NZ_JAZAQL010000001.1"/>
</dbReference>
<comment type="caution">
    <text evidence="2">The sequence shown here is derived from an EMBL/GenBank/DDBJ whole genome shotgun (WGS) entry which is preliminary data.</text>
</comment>
<keyword evidence="3" id="KW-1185">Reference proteome</keyword>
<dbReference type="NCBIfam" id="NF004846">
    <property type="entry name" value="PRK06197.1"/>
    <property type="match status" value="1"/>
</dbReference>
<dbReference type="EMBL" id="JBHSXN010000001">
    <property type="protein sequence ID" value="MFC6952690.1"/>
    <property type="molecule type" value="Genomic_DNA"/>
</dbReference>
<keyword evidence="1" id="KW-0560">Oxidoreductase</keyword>
<name>A0ABD5VAS6_9EURY</name>
<dbReference type="Pfam" id="PF00106">
    <property type="entry name" value="adh_short"/>
    <property type="match status" value="1"/>
</dbReference>
<dbReference type="Gene3D" id="3.40.50.720">
    <property type="entry name" value="NAD(P)-binding Rossmann-like Domain"/>
    <property type="match status" value="1"/>
</dbReference>
<evidence type="ECO:0000313" key="2">
    <source>
        <dbReference type="EMBL" id="MFC6952690.1"/>
    </source>
</evidence>